<dbReference type="InterPro" id="IPR001789">
    <property type="entry name" value="Sig_transdc_resp-reg_receiver"/>
</dbReference>
<feature type="domain" description="Response regulatory" evidence="3">
    <location>
        <begin position="13"/>
        <end position="135"/>
    </location>
</feature>
<dbReference type="PANTHER" id="PTHR44591">
    <property type="entry name" value="STRESS RESPONSE REGULATOR PROTEIN 1"/>
    <property type="match status" value="1"/>
</dbReference>
<dbReference type="InterPro" id="IPR011006">
    <property type="entry name" value="CheY-like_superfamily"/>
</dbReference>
<dbReference type="GO" id="GO:0000160">
    <property type="term" value="P:phosphorelay signal transduction system"/>
    <property type="evidence" value="ECO:0007669"/>
    <property type="project" value="InterPro"/>
</dbReference>
<feature type="modified residue" description="4-aspartylphosphate" evidence="2">
    <location>
        <position position="69"/>
    </location>
</feature>
<dbReference type="Pfam" id="PF00072">
    <property type="entry name" value="Response_reg"/>
    <property type="match status" value="1"/>
</dbReference>
<keyword evidence="4" id="KW-0238">DNA-binding</keyword>
<evidence type="ECO:0000256" key="1">
    <source>
        <dbReference type="ARBA" id="ARBA00022553"/>
    </source>
</evidence>
<sequence>METSRHQNKRKLFISIIDNDVMIQTMLVRILKMMNIDRFEIDIKAYEDGMQFFESKRLDDRGEHFLIVDGIMPVMDGIEILQKVKSDLSKQVYVLMLSGRKSPNEINKALKLGADDYVTKPFSIKELQTRVQQIIQRMKQ</sequence>
<dbReference type="AlphaFoldDB" id="A0A852TBU8"/>
<keyword evidence="1 2" id="KW-0597">Phosphoprotein</keyword>
<dbReference type="EMBL" id="JACCBX010000004">
    <property type="protein sequence ID" value="NYE05681.1"/>
    <property type="molecule type" value="Genomic_DNA"/>
</dbReference>
<evidence type="ECO:0000256" key="2">
    <source>
        <dbReference type="PROSITE-ProRule" id="PRU00169"/>
    </source>
</evidence>
<dbReference type="SMART" id="SM00448">
    <property type="entry name" value="REC"/>
    <property type="match status" value="1"/>
</dbReference>
<dbReference type="PANTHER" id="PTHR44591:SF3">
    <property type="entry name" value="RESPONSE REGULATORY DOMAIN-CONTAINING PROTEIN"/>
    <property type="match status" value="1"/>
</dbReference>
<dbReference type="PROSITE" id="PS50110">
    <property type="entry name" value="RESPONSE_REGULATORY"/>
    <property type="match status" value="1"/>
</dbReference>
<evidence type="ECO:0000313" key="5">
    <source>
        <dbReference type="Proteomes" id="UP000548423"/>
    </source>
</evidence>
<dbReference type="InterPro" id="IPR050595">
    <property type="entry name" value="Bact_response_regulator"/>
</dbReference>
<proteinExistence type="predicted"/>
<comment type="caution">
    <text evidence="4">The sequence shown here is derived from an EMBL/GenBank/DDBJ whole genome shotgun (WGS) entry which is preliminary data.</text>
</comment>
<dbReference type="Proteomes" id="UP000548423">
    <property type="component" value="Unassembled WGS sequence"/>
</dbReference>
<dbReference type="SUPFAM" id="SSF52172">
    <property type="entry name" value="CheY-like"/>
    <property type="match status" value="1"/>
</dbReference>
<reference evidence="5" key="2">
    <citation type="submission" date="2020-08" db="EMBL/GenBank/DDBJ databases">
        <title>The Agave Microbiome: Exploring the role of microbial communities in plant adaptations to desert environments.</title>
        <authorList>
            <person name="Partida-Martinez L.P."/>
        </authorList>
    </citation>
    <scope>NUCLEOTIDE SEQUENCE [LARGE SCALE GENOMIC DNA]</scope>
    <source>
        <strain evidence="5">AT2.8</strain>
    </source>
</reference>
<evidence type="ECO:0000259" key="3">
    <source>
        <dbReference type="PROSITE" id="PS50110"/>
    </source>
</evidence>
<name>A0A852TBU8_9BACI</name>
<reference evidence="5" key="1">
    <citation type="submission" date="2020-07" db="EMBL/GenBank/DDBJ databases">
        <authorList>
            <person name="Partida-Martinez L."/>
            <person name="Huntemann M."/>
            <person name="Clum A."/>
            <person name="Wang J."/>
            <person name="Palaniappan K."/>
            <person name="Ritter S."/>
            <person name="Chen I.-M."/>
            <person name="Stamatis D."/>
            <person name="Reddy T."/>
            <person name="O'Malley R."/>
            <person name="Daum C."/>
            <person name="Shapiro N."/>
            <person name="Ivanova N."/>
            <person name="Kyrpides N."/>
            <person name="Woyke T."/>
        </authorList>
    </citation>
    <scope>NUCLEOTIDE SEQUENCE [LARGE SCALE GENOMIC DNA]</scope>
    <source>
        <strain evidence="5">AT2.8</strain>
    </source>
</reference>
<gene>
    <name evidence="4" type="ORF">F4694_002434</name>
</gene>
<evidence type="ECO:0000313" key="4">
    <source>
        <dbReference type="EMBL" id="NYE05681.1"/>
    </source>
</evidence>
<protein>
    <submittedName>
        <fullName evidence="4">DNA-binding response OmpR family regulator</fullName>
    </submittedName>
</protein>
<organism evidence="4 5">
    <name type="scientific">Neobacillus niacini</name>
    <dbReference type="NCBI Taxonomy" id="86668"/>
    <lineage>
        <taxon>Bacteria</taxon>
        <taxon>Bacillati</taxon>
        <taxon>Bacillota</taxon>
        <taxon>Bacilli</taxon>
        <taxon>Bacillales</taxon>
        <taxon>Bacillaceae</taxon>
        <taxon>Neobacillus</taxon>
    </lineage>
</organism>
<dbReference type="GO" id="GO:0003677">
    <property type="term" value="F:DNA binding"/>
    <property type="evidence" value="ECO:0007669"/>
    <property type="project" value="UniProtKB-KW"/>
</dbReference>
<dbReference type="Gene3D" id="3.40.50.2300">
    <property type="match status" value="1"/>
</dbReference>
<accession>A0A852TBU8</accession>